<dbReference type="PANTHER" id="PTHR43669">
    <property type="entry name" value="5-KETO-D-GLUCONATE 5-REDUCTASE"/>
    <property type="match status" value="1"/>
</dbReference>
<dbReference type="CDD" id="cd05233">
    <property type="entry name" value="SDR_c"/>
    <property type="match status" value="1"/>
</dbReference>
<reference evidence="3 4" key="1">
    <citation type="submission" date="2019-09" db="EMBL/GenBank/DDBJ databases">
        <title>Chitinophaga ginsengihumi sp. nov., isolated from soil of ginseng rhizosphere.</title>
        <authorList>
            <person name="Lee J."/>
        </authorList>
    </citation>
    <scope>NUCLEOTIDE SEQUENCE [LARGE SCALE GENOMIC DNA]</scope>
    <source>
        <strain evidence="3 4">BN140078</strain>
    </source>
</reference>
<dbReference type="EMBL" id="VUOC01000002">
    <property type="protein sequence ID" value="KAA2243780.1"/>
    <property type="molecule type" value="Genomic_DNA"/>
</dbReference>
<name>A0A5B2VZ48_9BACT</name>
<dbReference type="InterPro" id="IPR002347">
    <property type="entry name" value="SDR_fam"/>
</dbReference>
<dbReference type="NCBIfam" id="NF005559">
    <property type="entry name" value="PRK07231.1"/>
    <property type="match status" value="1"/>
</dbReference>
<dbReference type="Pfam" id="PF13561">
    <property type="entry name" value="adh_short_C2"/>
    <property type="match status" value="1"/>
</dbReference>
<dbReference type="PANTHER" id="PTHR43669:SF8">
    <property type="entry name" value="SHORT-CHAIN TYPE DEHYDROGENASE_REDUCTASE-RELATED"/>
    <property type="match status" value="1"/>
</dbReference>
<dbReference type="InterPro" id="IPR036291">
    <property type="entry name" value="NAD(P)-bd_dom_sf"/>
</dbReference>
<keyword evidence="2" id="KW-0560">Oxidoreductase</keyword>
<dbReference type="RefSeq" id="WP_149838655.1">
    <property type="nucleotide sequence ID" value="NZ_VUOC01000002.1"/>
</dbReference>
<comment type="similarity">
    <text evidence="1">Belongs to the short-chain dehydrogenases/reductases (SDR) family.</text>
</comment>
<dbReference type="PRINTS" id="PR00080">
    <property type="entry name" value="SDRFAMILY"/>
</dbReference>
<proteinExistence type="inferred from homology"/>
<evidence type="ECO:0000256" key="1">
    <source>
        <dbReference type="ARBA" id="ARBA00006484"/>
    </source>
</evidence>
<keyword evidence="4" id="KW-1185">Reference proteome</keyword>
<comment type="caution">
    <text evidence="3">The sequence shown here is derived from an EMBL/GenBank/DDBJ whole genome shotgun (WGS) entry which is preliminary data.</text>
</comment>
<organism evidence="3 4">
    <name type="scientific">Chitinophaga agrisoli</name>
    <dbReference type="NCBI Taxonomy" id="2607653"/>
    <lineage>
        <taxon>Bacteria</taxon>
        <taxon>Pseudomonadati</taxon>
        <taxon>Bacteroidota</taxon>
        <taxon>Chitinophagia</taxon>
        <taxon>Chitinophagales</taxon>
        <taxon>Chitinophagaceae</taxon>
        <taxon>Chitinophaga</taxon>
    </lineage>
</organism>
<dbReference type="AlphaFoldDB" id="A0A5B2VZ48"/>
<reference evidence="3 4" key="2">
    <citation type="submission" date="2019-09" db="EMBL/GenBank/DDBJ databases">
        <authorList>
            <person name="Jin C."/>
        </authorList>
    </citation>
    <scope>NUCLEOTIDE SEQUENCE [LARGE SCALE GENOMIC DNA]</scope>
    <source>
        <strain evidence="3 4">BN140078</strain>
    </source>
</reference>
<evidence type="ECO:0000313" key="4">
    <source>
        <dbReference type="Proteomes" id="UP000324611"/>
    </source>
</evidence>
<dbReference type="GO" id="GO:0016491">
    <property type="term" value="F:oxidoreductase activity"/>
    <property type="evidence" value="ECO:0007669"/>
    <property type="project" value="UniProtKB-KW"/>
</dbReference>
<accession>A0A5B2VZ48</accession>
<dbReference type="SUPFAM" id="SSF51735">
    <property type="entry name" value="NAD(P)-binding Rossmann-fold domains"/>
    <property type="match status" value="1"/>
</dbReference>
<dbReference type="PRINTS" id="PR00081">
    <property type="entry name" value="GDHRDH"/>
</dbReference>
<sequence>MAEFKDQVAIVTGAGQGIGYEMCRQLVMQGAAVILNDMDAALAQQAAKDIDADGQRCIAVAGNASEQAVIQQMVQTAVDRFGRLDIVIGNAGITLFGDFFTYPETDFYKVLQVNLGSNFFLAQAAARQMKTQGEGGSILFTSSVTGHQAHKNLAVYGMTKAALEMLAKSLVVELSPFRINVNAVAPGATLTERTSSEKDYEKIWSRLTPMGRPASVADIAAAALFLVSRPARHITGQSLVVDGGWTSVSPSPYEA</sequence>
<protein>
    <submittedName>
        <fullName evidence="3">SDR family oxidoreductase</fullName>
    </submittedName>
</protein>
<dbReference type="Gene3D" id="3.40.50.720">
    <property type="entry name" value="NAD(P)-binding Rossmann-like Domain"/>
    <property type="match status" value="1"/>
</dbReference>
<dbReference type="FunFam" id="3.40.50.720:FF:000084">
    <property type="entry name" value="Short-chain dehydrogenase reductase"/>
    <property type="match status" value="1"/>
</dbReference>
<evidence type="ECO:0000313" key="3">
    <source>
        <dbReference type="EMBL" id="KAA2243780.1"/>
    </source>
</evidence>
<gene>
    <name evidence="3" type="ORF">F0L74_14985</name>
</gene>
<dbReference type="Proteomes" id="UP000324611">
    <property type="component" value="Unassembled WGS sequence"/>
</dbReference>
<evidence type="ECO:0000256" key="2">
    <source>
        <dbReference type="ARBA" id="ARBA00023002"/>
    </source>
</evidence>